<name>A0A5J5AA48_9ASTE</name>
<dbReference type="Proteomes" id="UP000325577">
    <property type="component" value="Linkage Group LG3"/>
</dbReference>
<dbReference type="EMBL" id="CM018046">
    <property type="protein sequence ID" value="KAA8526287.1"/>
    <property type="molecule type" value="Genomic_DNA"/>
</dbReference>
<evidence type="ECO:0000313" key="2">
    <source>
        <dbReference type="EMBL" id="KAA8526287.1"/>
    </source>
</evidence>
<proteinExistence type="predicted"/>
<evidence type="ECO:0000256" key="1">
    <source>
        <dbReference type="SAM" id="MobiDB-lite"/>
    </source>
</evidence>
<feature type="region of interest" description="Disordered" evidence="1">
    <location>
        <begin position="1"/>
        <end position="157"/>
    </location>
</feature>
<evidence type="ECO:0000313" key="3">
    <source>
        <dbReference type="Proteomes" id="UP000325577"/>
    </source>
</evidence>
<sequence>MEDKQLDFNQPLLSVRRFSSTAGSGKDDKRKTDNSLSSVPPLPSYKSELKSGPLRNPGVVPFRWEQTPGRPKDEGKQQTQAVEQPHIAPKLPPGRSLKLKQQTPDKVYEDPIVTNRQAEKVPSSSRSVSSIDENVTKSECSKDAMEEKESSDSEDGDEVYLDALDTLSRTESFFLNCSVSGLSGLDEPDVKPSGTFSMDPQTRDFMMGRFLPAAKAMTSETPQYASRKQPVAWEQPRVIKKVVGGNKKPPVYRYRPNMLPNYEKYNRDAESDDEVDYYETGNISAKVCGGTENEHSQVAINEQRSIGGMLTAEPVSR</sequence>
<feature type="compositionally biased region" description="Basic and acidic residues" evidence="1">
    <location>
        <begin position="134"/>
        <end position="151"/>
    </location>
</feature>
<dbReference type="PANTHER" id="PTHR33671">
    <property type="entry name" value="N-METHYLTRANSFERASE, PUTATIVE (DUF688)-RELATED"/>
    <property type="match status" value="1"/>
</dbReference>
<dbReference type="InterPro" id="IPR007789">
    <property type="entry name" value="DUF688"/>
</dbReference>
<dbReference type="OrthoDB" id="677721at2759"/>
<gene>
    <name evidence="2" type="ORF">F0562_008510</name>
</gene>
<keyword evidence="3" id="KW-1185">Reference proteome</keyword>
<dbReference type="PANTHER" id="PTHR33671:SF2">
    <property type="entry name" value="N-METHYLTRANSFERASE, PUTATIVE (DUF688)-RELATED"/>
    <property type="match status" value="1"/>
</dbReference>
<dbReference type="AlphaFoldDB" id="A0A5J5AA48"/>
<dbReference type="Pfam" id="PF05097">
    <property type="entry name" value="DUF688"/>
    <property type="match status" value="1"/>
</dbReference>
<protein>
    <submittedName>
        <fullName evidence="2">Uncharacterized protein</fullName>
    </submittedName>
</protein>
<organism evidence="2 3">
    <name type="scientific">Nyssa sinensis</name>
    <dbReference type="NCBI Taxonomy" id="561372"/>
    <lineage>
        <taxon>Eukaryota</taxon>
        <taxon>Viridiplantae</taxon>
        <taxon>Streptophyta</taxon>
        <taxon>Embryophyta</taxon>
        <taxon>Tracheophyta</taxon>
        <taxon>Spermatophyta</taxon>
        <taxon>Magnoliopsida</taxon>
        <taxon>eudicotyledons</taxon>
        <taxon>Gunneridae</taxon>
        <taxon>Pentapetalae</taxon>
        <taxon>asterids</taxon>
        <taxon>Cornales</taxon>
        <taxon>Nyssaceae</taxon>
        <taxon>Nyssa</taxon>
    </lineage>
</organism>
<reference evidence="2 3" key="1">
    <citation type="submission" date="2019-09" db="EMBL/GenBank/DDBJ databases">
        <title>A chromosome-level genome assembly of the Chinese tupelo Nyssa sinensis.</title>
        <authorList>
            <person name="Yang X."/>
            <person name="Kang M."/>
            <person name="Yang Y."/>
            <person name="Xiong H."/>
            <person name="Wang M."/>
            <person name="Zhang Z."/>
            <person name="Wang Z."/>
            <person name="Wu H."/>
            <person name="Ma T."/>
            <person name="Liu J."/>
            <person name="Xi Z."/>
        </authorList>
    </citation>
    <scope>NUCLEOTIDE SEQUENCE [LARGE SCALE GENOMIC DNA]</scope>
    <source>
        <strain evidence="2">J267</strain>
        <tissue evidence="2">Leaf</tissue>
    </source>
</reference>
<feature type="compositionally biased region" description="Polar residues" evidence="1">
    <location>
        <begin position="7"/>
        <end position="23"/>
    </location>
</feature>
<accession>A0A5J5AA48</accession>